<evidence type="ECO:0000256" key="5">
    <source>
        <dbReference type="ARBA" id="ARBA00022516"/>
    </source>
</evidence>
<keyword evidence="14" id="KW-0812">Transmembrane</keyword>
<keyword evidence="10 13" id="KW-0067">ATP-binding</keyword>
<evidence type="ECO:0000256" key="8">
    <source>
        <dbReference type="ARBA" id="ARBA00022741"/>
    </source>
</evidence>
<comment type="caution">
    <text evidence="15">The sequence shown here is derived from an EMBL/GenBank/DDBJ whole genome shotgun (WGS) entry which is preliminary data.</text>
</comment>
<evidence type="ECO:0000313" key="16">
    <source>
        <dbReference type="Proteomes" id="UP001152658"/>
    </source>
</evidence>
<evidence type="ECO:0000256" key="12">
    <source>
        <dbReference type="ARBA" id="ARBA00029757"/>
    </source>
</evidence>
<gene>
    <name evidence="13 15" type="primary">lpxK</name>
    <name evidence="15" type="ORF">VAE063_950201</name>
</gene>
<dbReference type="PANTHER" id="PTHR42724">
    <property type="entry name" value="TETRAACYLDISACCHARIDE 4'-KINASE"/>
    <property type="match status" value="1"/>
</dbReference>
<dbReference type="HAMAP" id="MF_00409">
    <property type="entry name" value="LpxK"/>
    <property type="match status" value="1"/>
</dbReference>
<reference evidence="15" key="1">
    <citation type="submission" date="2022-06" db="EMBL/GenBank/DDBJ databases">
        <authorList>
            <person name="Goudenege D."/>
            <person name="Le Roux F."/>
        </authorList>
    </citation>
    <scope>NUCLEOTIDE SEQUENCE</scope>
    <source>
        <strain evidence="15">12-063</strain>
    </source>
</reference>
<evidence type="ECO:0000256" key="7">
    <source>
        <dbReference type="ARBA" id="ARBA00022679"/>
    </source>
</evidence>
<keyword evidence="7 13" id="KW-0808">Transferase</keyword>
<dbReference type="SUPFAM" id="SSF52540">
    <property type="entry name" value="P-loop containing nucleoside triphosphate hydrolases"/>
    <property type="match status" value="1"/>
</dbReference>
<evidence type="ECO:0000256" key="14">
    <source>
        <dbReference type="SAM" id="Phobius"/>
    </source>
</evidence>
<dbReference type="Pfam" id="PF02606">
    <property type="entry name" value="LpxK"/>
    <property type="match status" value="1"/>
</dbReference>
<name>A0ABM9FRB8_9VIBR</name>
<dbReference type="PANTHER" id="PTHR42724:SF1">
    <property type="entry name" value="TETRAACYLDISACCHARIDE 4'-KINASE, MITOCHONDRIAL-RELATED"/>
    <property type="match status" value="1"/>
</dbReference>
<proteinExistence type="inferred from homology"/>
<dbReference type="EC" id="2.7.1.130" evidence="3 13"/>
<dbReference type="InterPro" id="IPR027417">
    <property type="entry name" value="P-loop_NTPase"/>
</dbReference>
<keyword evidence="5 13" id="KW-0444">Lipid biosynthesis</keyword>
<dbReference type="NCBIfam" id="TIGR00682">
    <property type="entry name" value="lpxK"/>
    <property type="match status" value="1"/>
</dbReference>
<keyword evidence="16" id="KW-1185">Reference proteome</keyword>
<organism evidence="15 16">
    <name type="scientific">Vibrio aestuarianus</name>
    <dbReference type="NCBI Taxonomy" id="28171"/>
    <lineage>
        <taxon>Bacteria</taxon>
        <taxon>Pseudomonadati</taxon>
        <taxon>Pseudomonadota</taxon>
        <taxon>Gammaproteobacteria</taxon>
        <taxon>Vibrionales</taxon>
        <taxon>Vibrionaceae</taxon>
        <taxon>Vibrio</taxon>
    </lineage>
</organism>
<protein>
    <recommendedName>
        <fullName evidence="4 13">Tetraacyldisaccharide 4'-kinase</fullName>
        <ecNumber evidence="3 13">2.7.1.130</ecNumber>
    </recommendedName>
    <alternativeName>
        <fullName evidence="12 13">Lipid A 4'-kinase</fullName>
    </alternativeName>
</protein>
<keyword evidence="6 13" id="KW-0441">Lipid A biosynthesis</keyword>
<evidence type="ECO:0000256" key="9">
    <source>
        <dbReference type="ARBA" id="ARBA00022777"/>
    </source>
</evidence>
<comment type="catalytic activity">
    <reaction evidence="13">
        <text>a lipid A disaccharide + ATP = a lipid IVA + ADP + H(+)</text>
        <dbReference type="Rhea" id="RHEA:67840"/>
        <dbReference type="ChEBI" id="CHEBI:15378"/>
        <dbReference type="ChEBI" id="CHEBI:30616"/>
        <dbReference type="ChEBI" id="CHEBI:176343"/>
        <dbReference type="ChEBI" id="CHEBI:176425"/>
        <dbReference type="ChEBI" id="CHEBI:456216"/>
        <dbReference type="EC" id="2.7.1.130"/>
    </reaction>
</comment>
<evidence type="ECO:0000313" key="15">
    <source>
        <dbReference type="EMBL" id="CAH8233938.1"/>
    </source>
</evidence>
<evidence type="ECO:0000256" key="3">
    <source>
        <dbReference type="ARBA" id="ARBA00012071"/>
    </source>
</evidence>
<dbReference type="InterPro" id="IPR003758">
    <property type="entry name" value="LpxK"/>
</dbReference>
<dbReference type="GO" id="GO:0009029">
    <property type="term" value="F:lipid-A 4'-kinase activity"/>
    <property type="evidence" value="ECO:0007669"/>
    <property type="project" value="UniProtKB-EC"/>
</dbReference>
<keyword evidence="11 13" id="KW-0443">Lipid metabolism</keyword>
<keyword evidence="14" id="KW-1133">Transmembrane helix</keyword>
<feature type="binding site" evidence="13">
    <location>
        <begin position="60"/>
        <end position="67"/>
    </location>
    <ligand>
        <name>ATP</name>
        <dbReference type="ChEBI" id="CHEBI:30616"/>
    </ligand>
</feature>
<keyword evidence="14" id="KW-0472">Membrane</keyword>
<dbReference type="Proteomes" id="UP001152658">
    <property type="component" value="Unassembled WGS sequence"/>
</dbReference>
<comment type="function">
    <text evidence="1 13">Transfers the gamma-phosphate of ATP to the 4'-position of a tetraacyldisaccharide 1-phosphate intermediate (termed DS-1-P) to form tetraacyldisaccharide 1,4'-bis-phosphate (lipid IVA).</text>
</comment>
<keyword evidence="8 13" id="KW-0547">Nucleotide-binding</keyword>
<evidence type="ECO:0000256" key="11">
    <source>
        <dbReference type="ARBA" id="ARBA00023098"/>
    </source>
</evidence>
<evidence type="ECO:0000256" key="13">
    <source>
        <dbReference type="HAMAP-Rule" id="MF_00409"/>
    </source>
</evidence>
<evidence type="ECO:0000256" key="4">
    <source>
        <dbReference type="ARBA" id="ARBA00016436"/>
    </source>
</evidence>
<evidence type="ECO:0000256" key="10">
    <source>
        <dbReference type="ARBA" id="ARBA00022840"/>
    </source>
</evidence>
<evidence type="ECO:0000256" key="2">
    <source>
        <dbReference type="ARBA" id="ARBA00004870"/>
    </source>
</evidence>
<sequence length="336" mass="36821">MVIEKIWFENHPLKYLLWPLLWPLSLLFGVISQSRKQAFTLGKKESFRAPVPVVVVGNITAGGNGKTPVVIWLVEALQRQGFKPGVVSRGYGGKSPFYPIVLNDNTPTAHSGDEPKLIYRRTGAPVAVAPIRSDAVKALLPLGVDVIITDDGLQHYALQRDIEFVVVDGVRRFGNQQLIPLGPLREPVTRLTDVDFIVTNGGQTQRGEIAMHLSPSLAVNLVSGEKVPVSQLEELVAFAGIGHPPRFFDTLDKLGAKPIVTQGFADHQDFKPSELAALAKQGANVIMTEKDAVKCAGFAKENWWYLPVSAQFDAQDEQRILDKIIEVMKPYGSPSA</sequence>
<keyword evidence="9 13" id="KW-0418">Kinase</keyword>
<evidence type="ECO:0000256" key="1">
    <source>
        <dbReference type="ARBA" id="ARBA00002274"/>
    </source>
</evidence>
<accession>A0ABM9FRB8</accession>
<evidence type="ECO:0000256" key="6">
    <source>
        <dbReference type="ARBA" id="ARBA00022556"/>
    </source>
</evidence>
<feature type="transmembrane region" description="Helical" evidence="14">
    <location>
        <begin position="15"/>
        <end position="34"/>
    </location>
</feature>
<comment type="similarity">
    <text evidence="13">Belongs to the LpxK family.</text>
</comment>
<dbReference type="EMBL" id="CALYLK010000136">
    <property type="protein sequence ID" value="CAH8233938.1"/>
    <property type="molecule type" value="Genomic_DNA"/>
</dbReference>
<comment type="pathway">
    <text evidence="2 13">Glycolipid biosynthesis; lipid IV(A) biosynthesis; lipid IV(A) from (3R)-3-hydroxytetradecanoyl-[acyl-carrier-protein] and UDP-N-acetyl-alpha-D-glucosamine: step 6/6.</text>
</comment>